<evidence type="ECO:0000256" key="2">
    <source>
        <dbReference type="ARBA" id="ARBA00004236"/>
    </source>
</evidence>
<dbReference type="InterPro" id="IPR003660">
    <property type="entry name" value="HAMP_dom"/>
</dbReference>
<evidence type="ECO:0000259" key="13">
    <source>
        <dbReference type="PROSITE" id="PS50109"/>
    </source>
</evidence>
<evidence type="ECO:0000256" key="5">
    <source>
        <dbReference type="ARBA" id="ARBA00022679"/>
    </source>
</evidence>
<dbReference type="InterPro" id="IPR036890">
    <property type="entry name" value="HATPase_C_sf"/>
</dbReference>
<dbReference type="CDD" id="cd00075">
    <property type="entry name" value="HATPase"/>
    <property type="match status" value="1"/>
</dbReference>
<dbReference type="Gene3D" id="1.10.287.130">
    <property type="match status" value="1"/>
</dbReference>
<accession>A0A8I0GD22</accession>
<dbReference type="InterPro" id="IPR050428">
    <property type="entry name" value="TCS_sensor_his_kinase"/>
</dbReference>
<keyword evidence="9" id="KW-0902">Two-component regulatory system</keyword>
<dbReference type="SUPFAM" id="SSF55874">
    <property type="entry name" value="ATPase domain of HSP90 chaperone/DNA topoisomerase II/histidine kinase"/>
    <property type="match status" value="1"/>
</dbReference>
<dbReference type="AlphaFoldDB" id="A0A8I0GD22"/>
<feature type="compositionally biased region" description="Basic residues" evidence="11">
    <location>
        <begin position="550"/>
        <end position="559"/>
    </location>
</feature>
<dbReference type="Gene3D" id="6.10.340.10">
    <property type="match status" value="1"/>
</dbReference>
<dbReference type="SMART" id="SM00388">
    <property type="entry name" value="HisKA"/>
    <property type="match status" value="1"/>
</dbReference>
<dbReference type="GO" id="GO:0000155">
    <property type="term" value="F:phosphorelay sensor kinase activity"/>
    <property type="evidence" value="ECO:0007669"/>
    <property type="project" value="InterPro"/>
</dbReference>
<dbReference type="PANTHER" id="PTHR45436:SF5">
    <property type="entry name" value="SENSOR HISTIDINE KINASE TRCS"/>
    <property type="match status" value="1"/>
</dbReference>
<protein>
    <recommendedName>
        <fullName evidence="3">histidine kinase</fullName>
        <ecNumber evidence="3">2.7.13.3</ecNumber>
    </recommendedName>
</protein>
<dbReference type="InterPro" id="IPR004358">
    <property type="entry name" value="Sig_transdc_His_kin-like_C"/>
</dbReference>
<keyword evidence="5" id="KW-0808">Transferase</keyword>
<name>A0A8I0GD22_9ACTO</name>
<dbReference type="PANTHER" id="PTHR45436">
    <property type="entry name" value="SENSOR HISTIDINE KINASE YKOH"/>
    <property type="match status" value="1"/>
</dbReference>
<dbReference type="Pfam" id="PF00512">
    <property type="entry name" value="HisKA"/>
    <property type="match status" value="1"/>
</dbReference>
<dbReference type="Pfam" id="PF02518">
    <property type="entry name" value="HATPase_c"/>
    <property type="match status" value="1"/>
</dbReference>
<dbReference type="EC" id="2.7.13.3" evidence="3"/>
<dbReference type="SUPFAM" id="SSF47384">
    <property type="entry name" value="Homodimeric domain of signal transducing histidine kinase"/>
    <property type="match status" value="1"/>
</dbReference>
<dbReference type="SMART" id="SM00387">
    <property type="entry name" value="HATPase_c"/>
    <property type="match status" value="1"/>
</dbReference>
<dbReference type="CDD" id="cd06225">
    <property type="entry name" value="HAMP"/>
    <property type="match status" value="1"/>
</dbReference>
<keyword evidence="16" id="KW-1185">Reference proteome</keyword>
<evidence type="ECO:0000313" key="16">
    <source>
        <dbReference type="Proteomes" id="UP000627538"/>
    </source>
</evidence>
<organism evidence="15 16">
    <name type="scientific">Nanchangia anserum</name>
    <dbReference type="NCBI Taxonomy" id="2692125"/>
    <lineage>
        <taxon>Bacteria</taxon>
        <taxon>Bacillati</taxon>
        <taxon>Actinomycetota</taxon>
        <taxon>Actinomycetes</taxon>
        <taxon>Actinomycetales</taxon>
        <taxon>Actinomycetaceae</taxon>
        <taxon>Nanchangia</taxon>
    </lineage>
</organism>
<dbReference type="InterPro" id="IPR003661">
    <property type="entry name" value="HisK_dim/P_dom"/>
</dbReference>
<gene>
    <name evidence="15" type="ORF">H8R10_07315</name>
</gene>
<proteinExistence type="predicted"/>
<evidence type="ECO:0000256" key="10">
    <source>
        <dbReference type="ARBA" id="ARBA00023136"/>
    </source>
</evidence>
<feature type="domain" description="HAMP" evidence="14">
    <location>
        <begin position="206"/>
        <end position="260"/>
    </location>
</feature>
<dbReference type="FunFam" id="1.10.287.130:FF:000001">
    <property type="entry name" value="Two-component sensor histidine kinase"/>
    <property type="match status" value="1"/>
</dbReference>
<keyword evidence="10 12" id="KW-0472">Membrane</keyword>
<feature type="transmembrane region" description="Helical" evidence="12">
    <location>
        <begin position="27"/>
        <end position="50"/>
    </location>
</feature>
<evidence type="ECO:0000259" key="14">
    <source>
        <dbReference type="PROSITE" id="PS50885"/>
    </source>
</evidence>
<evidence type="ECO:0000256" key="4">
    <source>
        <dbReference type="ARBA" id="ARBA00022553"/>
    </source>
</evidence>
<evidence type="ECO:0000256" key="7">
    <source>
        <dbReference type="ARBA" id="ARBA00022777"/>
    </source>
</evidence>
<dbReference type="InterPro" id="IPR005467">
    <property type="entry name" value="His_kinase_dom"/>
</dbReference>
<evidence type="ECO:0000313" key="15">
    <source>
        <dbReference type="EMBL" id="MBD3690031.1"/>
    </source>
</evidence>
<keyword evidence="4" id="KW-0597">Phosphoprotein</keyword>
<dbReference type="PROSITE" id="PS50109">
    <property type="entry name" value="HIS_KIN"/>
    <property type="match status" value="1"/>
</dbReference>
<feature type="transmembrane region" description="Helical" evidence="12">
    <location>
        <begin position="183"/>
        <end position="205"/>
    </location>
</feature>
<dbReference type="PRINTS" id="PR00344">
    <property type="entry name" value="BCTRLSENSOR"/>
</dbReference>
<evidence type="ECO:0000256" key="11">
    <source>
        <dbReference type="SAM" id="MobiDB-lite"/>
    </source>
</evidence>
<dbReference type="SMART" id="SM00304">
    <property type="entry name" value="HAMP"/>
    <property type="match status" value="1"/>
</dbReference>
<dbReference type="InterPro" id="IPR003594">
    <property type="entry name" value="HATPase_dom"/>
</dbReference>
<comment type="subcellular location">
    <subcellularLocation>
        <location evidence="2">Cell membrane</location>
    </subcellularLocation>
</comment>
<dbReference type="EMBL" id="JACRUO010000002">
    <property type="protein sequence ID" value="MBD3690031.1"/>
    <property type="molecule type" value="Genomic_DNA"/>
</dbReference>
<comment type="caution">
    <text evidence="15">The sequence shown here is derived from an EMBL/GenBank/DDBJ whole genome shotgun (WGS) entry which is preliminary data.</text>
</comment>
<evidence type="ECO:0000256" key="3">
    <source>
        <dbReference type="ARBA" id="ARBA00012438"/>
    </source>
</evidence>
<comment type="catalytic activity">
    <reaction evidence="1">
        <text>ATP + protein L-histidine = ADP + protein N-phospho-L-histidine.</text>
        <dbReference type="EC" id="2.7.13.3"/>
    </reaction>
</comment>
<dbReference type="RefSeq" id="WP_191072134.1">
    <property type="nucleotide sequence ID" value="NZ_CP060506.1"/>
</dbReference>
<feature type="domain" description="Histidine kinase" evidence="13">
    <location>
        <begin position="275"/>
        <end position="518"/>
    </location>
</feature>
<dbReference type="CDD" id="cd00082">
    <property type="entry name" value="HisKA"/>
    <property type="match status" value="1"/>
</dbReference>
<dbReference type="Pfam" id="PF00672">
    <property type="entry name" value="HAMP"/>
    <property type="match status" value="1"/>
</dbReference>
<dbReference type="GO" id="GO:0005886">
    <property type="term" value="C:plasma membrane"/>
    <property type="evidence" value="ECO:0007669"/>
    <property type="project" value="UniProtKB-SubCell"/>
</dbReference>
<dbReference type="Gene3D" id="3.30.565.10">
    <property type="entry name" value="Histidine kinase-like ATPase, C-terminal domain"/>
    <property type="match status" value="1"/>
</dbReference>
<reference evidence="15 16" key="1">
    <citation type="submission" date="2020-08" db="EMBL/GenBank/DDBJ databases">
        <title>Winkia gen. nov., sp. nov., isolated from faeces of the Anser albifrons in China.</title>
        <authorList>
            <person name="Liu Q."/>
        </authorList>
    </citation>
    <scope>NUCLEOTIDE SEQUENCE [LARGE SCALE GENOMIC DNA]</scope>
    <source>
        <strain evidence="15 16">C62</strain>
    </source>
</reference>
<feature type="region of interest" description="Disordered" evidence="11">
    <location>
        <begin position="519"/>
        <end position="570"/>
    </location>
</feature>
<dbReference type="Proteomes" id="UP000627538">
    <property type="component" value="Unassembled WGS sequence"/>
</dbReference>
<evidence type="ECO:0000256" key="12">
    <source>
        <dbReference type="SAM" id="Phobius"/>
    </source>
</evidence>
<evidence type="ECO:0000256" key="9">
    <source>
        <dbReference type="ARBA" id="ARBA00023012"/>
    </source>
</evidence>
<evidence type="ECO:0000256" key="1">
    <source>
        <dbReference type="ARBA" id="ARBA00000085"/>
    </source>
</evidence>
<evidence type="ECO:0000256" key="6">
    <source>
        <dbReference type="ARBA" id="ARBA00022692"/>
    </source>
</evidence>
<keyword evidence="7 15" id="KW-0418">Kinase</keyword>
<dbReference type="InterPro" id="IPR036097">
    <property type="entry name" value="HisK_dim/P_sf"/>
</dbReference>
<keyword evidence="8 12" id="KW-1133">Transmembrane helix</keyword>
<keyword evidence="6 12" id="KW-0812">Transmembrane</keyword>
<evidence type="ECO:0000256" key="8">
    <source>
        <dbReference type="ARBA" id="ARBA00022989"/>
    </source>
</evidence>
<dbReference type="PROSITE" id="PS50885">
    <property type="entry name" value="HAMP"/>
    <property type="match status" value="1"/>
</dbReference>
<sequence>MGLAYDPPALGQAIRRRWFATPLSTRLTTITVGLLTAGLMLAGTTVIGILQSHLIGQVDAQLAASAKQVALTAANSPVGQSASTIPTSYYVRVHLSGERVSEWLPSNVDDLGRPAPADIERLDQATGLQTSLPTTVRSTMHGEAWRAQAVPMFTSSGSSADKVGTVIVALPLTNIQETLNNTAIYLFIASFILVATGGFAAHYLVGLSLRELRAIESVAGRIVEGDMSERVTPREPATTEVGSLTRSLNRMLGRIERAFLERQRSEEKMRQFVSDASHELRTPLAAVRGYGELYRLGGVPPERITEVMARIESEATRMGGMVEDLLRLARLDEGRRISFASVDIVTIVREAAMDLTALDPGRDVSLIGLDGGDACEELHAIADRNLLSQVVTNLVGNVDRYTPTGSPVELAIGTVALADIETERATWPRSPYLVGTHDAEDAVVIEVRDHGPGIPEADRLRVFERFYRIDDSRSRDTGGTGLGLSIVKTVADVHGGGVRALETEGGGLTMRLAFPRCLDAPAPDSGTDRPDAKRQARGSAKRGAKDGAKRLGKVARKATRSGAVPDEQGR</sequence>